<dbReference type="InterPro" id="IPR027482">
    <property type="entry name" value="Sec1-like_dom2"/>
</dbReference>
<comment type="caution">
    <text evidence="3">The sequence shown here is derived from an EMBL/GenBank/DDBJ whole genome shotgun (WGS) entry which is preliminary data.</text>
</comment>
<evidence type="ECO:0000256" key="2">
    <source>
        <dbReference type="ARBA" id="ARBA00022927"/>
    </source>
</evidence>
<name>A0A4Z2F7D3_9TELE</name>
<sequence length="166" mass="18863">MKEIMNDVIKKVKKKGEWKALIVDQLSMRMLSSCCKMTDIMTEGITSKTPAHSHFYSPHKTQLKNSVMERLAEQLATLCATLKEYPAVRYRGEYKDNATLAQLVQDKLDAYKADDPTMGEGPDKARSQLIILDRAFDPVSPVLHELTFQAMGYDLLPIENDVYKYG</sequence>
<dbReference type="EMBL" id="SRLO01001579">
    <property type="protein sequence ID" value="TNN36731.1"/>
    <property type="molecule type" value="Genomic_DNA"/>
</dbReference>
<dbReference type="Gene3D" id="3.90.830.10">
    <property type="entry name" value="Syntaxin Binding Protein 1, Chain A, domain 2"/>
    <property type="match status" value="1"/>
</dbReference>
<dbReference type="AlphaFoldDB" id="A0A4Z2F7D3"/>
<dbReference type="InterPro" id="IPR043127">
    <property type="entry name" value="Sec-1-like_dom3a"/>
</dbReference>
<evidence type="ECO:0000313" key="3">
    <source>
        <dbReference type="EMBL" id="TNN36731.1"/>
    </source>
</evidence>
<dbReference type="GO" id="GO:0016192">
    <property type="term" value="P:vesicle-mediated transport"/>
    <property type="evidence" value="ECO:0007669"/>
    <property type="project" value="InterPro"/>
</dbReference>
<dbReference type="PANTHER" id="PTHR11679">
    <property type="entry name" value="VESICLE PROTEIN SORTING-ASSOCIATED"/>
    <property type="match status" value="1"/>
</dbReference>
<dbReference type="OrthoDB" id="2228at2759"/>
<organism evidence="3 4">
    <name type="scientific">Liparis tanakae</name>
    <name type="common">Tanaka's snailfish</name>
    <dbReference type="NCBI Taxonomy" id="230148"/>
    <lineage>
        <taxon>Eukaryota</taxon>
        <taxon>Metazoa</taxon>
        <taxon>Chordata</taxon>
        <taxon>Craniata</taxon>
        <taxon>Vertebrata</taxon>
        <taxon>Euteleostomi</taxon>
        <taxon>Actinopterygii</taxon>
        <taxon>Neopterygii</taxon>
        <taxon>Teleostei</taxon>
        <taxon>Neoteleostei</taxon>
        <taxon>Acanthomorphata</taxon>
        <taxon>Eupercaria</taxon>
        <taxon>Perciformes</taxon>
        <taxon>Cottioidei</taxon>
        <taxon>Cottales</taxon>
        <taxon>Liparidae</taxon>
        <taxon>Liparis</taxon>
    </lineage>
</organism>
<dbReference type="GO" id="GO:0015031">
    <property type="term" value="P:protein transport"/>
    <property type="evidence" value="ECO:0007669"/>
    <property type="project" value="UniProtKB-KW"/>
</dbReference>
<proteinExistence type="inferred from homology"/>
<keyword evidence="2" id="KW-0653">Protein transport</keyword>
<accession>A0A4Z2F7D3</accession>
<evidence type="ECO:0000256" key="1">
    <source>
        <dbReference type="ARBA" id="ARBA00009884"/>
    </source>
</evidence>
<protein>
    <submittedName>
        <fullName evidence="3">Syntaxin-binding protein 1</fullName>
    </submittedName>
</protein>
<reference evidence="3 4" key="1">
    <citation type="submission" date="2019-03" db="EMBL/GenBank/DDBJ databases">
        <title>First draft genome of Liparis tanakae, snailfish: a comprehensive survey of snailfish specific genes.</title>
        <authorList>
            <person name="Kim W."/>
            <person name="Song I."/>
            <person name="Jeong J.-H."/>
            <person name="Kim D."/>
            <person name="Kim S."/>
            <person name="Ryu S."/>
            <person name="Song J.Y."/>
            <person name="Lee S.K."/>
        </authorList>
    </citation>
    <scope>NUCLEOTIDE SEQUENCE [LARGE SCALE GENOMIC DNA]</scope>
    <source>
        <tissue evidence="3">Muscle</tissue>
    </source>
</reference>
<dbReference type="SUPFAM" id="SSF56815">
    <property type="entry name" value="Sec1/munc18-like (SM) proteins"/>
    <property type="match status" value="1"/>
</dbReference>
<dbReference type="Proteomes" id="UP000314294">
    <property type="component" value="Unassembled WGS sequence"/>
</dbReference>
<dbReference type="Pfam" id="PF00995">
    <property type="entry name" value="Sec1"/>
    <property type="match status" value="1"/>
</dbReference>
<dbReference type="InterPro" id="IPR036045">
    <property type="entry name" value="Sec1-like_sf"/>
</dbReference>
<gene>
    <name evidence="3" type="primary">Stxbp1_2</name>
    <name evidence="3" type="ORF">EYF80_053106</name>
</gene>
<evidence type="ECO:0000313" key="4">
    <source>
        <dbReference type="Proteomes" id="UP000314294"/>
    </source>
</evidence>
<dbReference type="InterPro" id="IPR001619">
    <property type="entry name" value="Sec1-like"/>
</dbReference>
<dbReference type="Gene3D" id="3.40.50.1910">
    <property type="match status" value="1"/>
</dbReference>
<dbReference type="Gene3D" id="3.40.50.2060">
    <property type="match status" value="1"/>
</dbReference>
<comment type="similarity">
    <text evidence="1">Belongs to the STXBP/unc-18/SEC1 family.</text>
</comment>
<keyword evidence="2" id="KW-0813">Transport</keyword>
<dbReference type="InterPro" id="IPR043154">
    <property type="entry name" value="Sec-1-like_dom1"/>
</dbReference>
<keyword evidence="4" id="KW-1185">Reference proteome</keyword>